<keyword evidence="3 6" id="KW-0349">Heme</keyword>
<keyword evidence="4 6" id="KW-0479">Metal-binding</keyword>
<dbReference type="PANTHER" id="PTHR24305">
    <property type="entry name" value="CYTOCHROME P450"/>
    <property type="match status" value="1"/>
</dbReference>
<dbReference type="PRINTS" id="PR00463">
    <property type="entry name" value="EP450I"/>
</dbReference>
<proteinExistence type="inferred from homology"/>
<dbReference type="EMBL" id="KZ678714">
    <property type="protein sequence ID" value="PSR76294.1"/>
    <property type="molecule type" value="Genomic_DNA"/>
</dbReference>
<keyword evidence="7" id="KW-0503">Monooxygenase</keyword>
<dbReference type="PRINTS" id="PR00385">
    <property type="entry name" value="P450"/>
</dbReference>
<evidence type="ECO:0000256" key="1">
    <source>
        <dbReference type="ARBA" id="ARBA00001971"/>
    </source>
</evidence>
<keyword evidence="8" id="KW-0472">Membrane</keyword>
<protein>
    <submittedName>
        <fullName evidence="9">Cytochrome P450 46A1</fullName>
    </submittedName>
</protein>
<sequence length="502" mass="56680">MSTLDSQTARAVSVPREVLIVCGGHLAILVLWWMKQYWTARVQFPGPPVKNAWIGNLDQTMMPDIHDKWRRWHRQYGPIYQTWNSLVSRVIYIGDPAIIHAIGSENWDKASSQYEGFRCLSGDALFMPKAHAKWLRQRKSLSPAFGPQVIRMQQATLHKYITDFTHQIATAADQQHSVDLSMLHVLLTLDFVGEIAFGSELRALATGPECRIVQLFQKILPELMKCGLFPLRSKVPIFQATREMHGAIQELRQMAEDAVLAAREADVAEGSKEKPPRQIFEILVRQKEANGAYTFNTKDLVDNYVTFLVAGGDPTAHTLSFAVYEVLRNPKIHARLVHELREALPRLDGIPSAEHISKLPYLNAVIKETLRYNGPGFGTFRTCPRDTEVCGVVLPAKTTLVLWNPQVHRDPQIWGPDADVFDPSRWLEPGFRPLPGSYFPFSHGPRVCLGQGLAMFEISLTLATLFRQFDLSLPAGFEMEFDPAFTLCPKNGLPVFATRRQT</sequence>
<dbReference type="CDD" id="cd00302">
    <property type="entry name" value="cytochrome_P450"/>
    <property type="match status" value="1"/>
</dbReference>
<dbReference type="GO" id="GO:0016705">
    <property type="term" value="F:oxidoreductase activity, acting on paired donors, with incorporation or reduction of molecular oxygen"/>
    <property type="evidence" value="ECO:0007669"/>
    <property type="project" value="InterPro"/>
</dbReference>
<dbReference type="OrthoDB" id="1470350at2759"/>
<feature type="transmembrane region" description="Helical" evidence="8">
    <location>
        <begin position="18"/>
        <end position="34"/>
    </location>
</feature>
<dbReference type="STRING" id="2025994.A0A2T2ZTP5"/>
<evidence type="ECO:0000256" key="3">
    <source>
        <dbReference type="ARBA" id="ARBA00022617"/>
    </source>
</evidence>
<dbReference type="InterPro" id="IPR017972">
    <property type="entry name" value="Cyt_P450_CS"/>
</dbReference>
<keyword evidence="10" id="KW-1185">Reference proteome</keyword>
<evidence type="ECO:0000256" key="8">
    <source>
        <dbReference type="SAM" id="Phobius"/>
    </source>
</evidence>
<evidence type="ECO:0000256" key="5">
    <source>
        <dbReference type="ARBA" id="ARBA00023004"/>
    </source>
</evidence>
<dbReference type="InParanoid" id="A0A2T2ZTP5"/>
<keyword evidence="7" id="KW-0560">Oxidoreductase</keyword>
<dbReference type="Gene3D" id="1.10.630.10">
    <property type="entry name" value="Cytochrome P450"/>
    <property type="match status" value="1"/>
</dbReference>
<evidence type="ECO:0000256" key="2">
    <source>
        <dbReference type="ARBA" id="ARBA00010617"/>
    </source>
</evidence>
<dbReference type="GO" id="GO:0020037">
    <property type="term" value="F:heme binding"/>
    <property type="evidence" value="ECO:0007669"/>
    <property type="project" value="InterPro"/>
</dbReference>
<keyword evidence="8" id="KW-1133">Transmembrane helix</keyword>
<dbReference type="InterPro" id="IPR050121">
    <property type="entry name" value="Cytochrome_P450_monoxygenase"/>
</dbReference>
<dbReference type="InterPro" id="IPR002401">
    <property type="entry name" value="Cyt_P450_E_grp-I"/>
</dbReference>
<evidence type="ECO:0000256" key="7">
    <source>
        <dbReference type="RuleBase" id="RU000461"/>
    </source>
</evidence>
<evidence type="ECO:0000256" key="4">
    <source>
        <dbReference type="ARBA" id="ARBA00022723"/>
    </source>
</evidence>
<gene>
    <name evidence="9" type="ORF">BD289DRAFT_495734</name>
</gene>
<name>A0A2T2ZTP5_9PEZI</name>
<evidence type="ECO:0000256" key="6">
    <source>
        <dbReference type="PIRSR" id="PIRSR602401-1"/>
    </source>
</evidence>
<dbReference type="SUPFAM" id="SSF48264">
    <property type="entry name" value="Cytochrome P450"/>
    <property type="match status" value="1"/>
</dbReference>
<feature type="binding site" description="axial binding residue" evidence="6">
    <location>
        <position position="448"/>
    </location>
    <ligand>
        <name>heme</name>
        <dbReference type="ChEBI" id="CHEBI:30413"/>
    </ligand>
    <ligandPart>
        <name>Fe</name>
        <dbReference type="ChEBI" id="CHEBI:18248"/>
    </ligandPart>
</feature>
<dbReference type="InterPro" id="IPR036396">
    <property type="entry name" value="Cyt_P450_sf"/>
</dbReference>
<dbReference type="AlphaFoldDB" id="A0A2T2ZTP5"/>
<comment type="cofactor">
    <cofactor evidence="1 6">
        <name>heme</name>
        <dbReference type="ChEBI" id="CHEBI:30413"/>
    </cofactor>
</comment>
<dbReference type="GO" id="GO:0005506">
    <property type="term" value="F:iron ion binding"/>
    <property type="evidence" value="ECO:0007669"/>
    <property type="project" value="InterPro"/>
</dbReference>
<dbReference type="FunCoup" id="A0A2T2ZTP5">
    <property type="interactions" value="1422"/>
</dbReference>
<dbReference type="Proteomes" id="UP000241462">
    <property type="component" value="Unassembled WGS sequence"/>
</dbReference>
<comment type="similarity">
    <text evidence="2 7">Belongs to the cytochrome P450 family.</text>
</comment>
<evidence type="ECO:0000313" key="10">
    <source>
        <dbReference type="Proteomes" id="UP000241462"/>
    </source>
</evidence>
<keyword evidence="5 6" id="KW-0408">Iron</keyword>
<dbReference type="PANTHER" id="PTHR24305:SF166">
    <property type="entry name" value="CYTOCHROME P450 12A4, MITOCHONDRIAL-RELATED"/>
    <property type="match status" value="1"/>
</dbReference>
<dbReference type="PROSITE" id="PS00086">
    <property type="entry name" value="CYTOCHROME_P450"/>
    <property type="match status" value="1"/>
</dbReference>
<organism evidence="9 10">
    <name type="scientific">Coniella lustricola</name>
    <dbReference type="NCBI Taxonomy" id="2025994"/>
    <lineage>
        <taxon>Eukaryota</taxon>
        <taxon>Fungi</taxon>
        <taxon>Dikarya</taxon>
        <taxon>Ascomycota</taxon>
        <taxon>Pezizomycotina</taxon>
        <taxon>Sordariomycetes</taxon>
        <taxon>Sordariomycetidae</taxon>
        <taxon>Diaporthales</taxon>
        <taxon>Schizoparmaceae</taxon>
        <taxon>Coniella</taxon>
    </lineage>
</organism>
<dbReference type="InterPro" id="IPR001128">
    <property type="entry name" value="Cyt_P450"/>
</dbReference>
<evidence type="ECO:0000313" key="9">
    <source>
        <dbReference type="EMBL" id="PSR76294.1"/>
    </source>
</evidence>
<dbReference type="Pfam" id="PF00067">
    <property type="entry name" value="p450"/>
    <property type="match status" value="1"/>
</dbReference>
<keyword evidence="8" id="KW-0812">Transmembrane</keyword>
<accession>A0A2T2ZTP5</accession>
<reference evidence="9 10" key="1">
    <citation type="journal article" date="2018" name="Mycol. Prog.">
        <title>Coniella lustricola, a new species from submerged detritus.</title>
        <authorList>
            <person name="Raudabaugh D.B."/>
            <person name="Iturriaga T."/>
            <person name="Carver A."/>
            <person name="Mondo S."/>
            <person name="Pangilinan J."/>
            <person name="Lipzen A."/>
            <person name="He G."/>
            <person name="Amirebrahimi M."/>
            <person name="Grigoriev I.V."/>
            <person name="Miller A.N."/>
        </authorList>
    </citation>
    <scope>NUCLEOTIDE SEQUENCE [LARGE SCALE GENOMIC DNA]</scope>
    <source>
        <strain evidence="9 10">B22-T-1</strain>
    </source>
</reference>
<dbReference type="GO" id="GO:0004497">
    <property type="term" value="F:monooxygenase activity"/>
    <property type="evidence" value="ECO:0007669"/>
    <property type="project" value="UniProtKB-KW"/>
</dbReference>